<feature type="transmembrane region" description="Helical" evidence="1">
    <location>
        <begin position="183"/>
        <end position="210"/>
    </location>
</feature>
<proteinExistence type="predicted"/>
<feature type="transmembrane region" description="Helical" evidence="1">
    <location>
        <begin position="245"/>
        <end position="263"/>
    </location>
</feature>
<dbReference type="Gene3D" id="1.20.144.10">
    <property type="entry name" value="Phosphatidic acid phosphatase type 2/haloperoxidase"/>
    <property type="match status" value="1"/>
</dbReference>
<dbReference type="RefSeq" id="WP_204447381.1">
    <property type="nucleotide sequence ID" value="NZ_JACJKY010000016.1"/>
</dbReference>
<feature type="transmembrane region" description="Helical" evidence="1">
    <location>
        <begin position="137"/>
        <end position="163"/>
    </location>
</feature>
<dbReference type="SMART" id="SM00014">
    <property type="entry name" value="acidPPc"/>
    <property type="match status" value="1"/>
</dbReference>
<reference evidence="3" key="2">
    <citation type="journal article" date="2021" name="Sci. Rep.">
        <title>The distribution of antibiotic resistance genes in chicken gut microbiota commensals.</title>
        <authorList>
            <person name="Juricova H."/>
            <person name="Matiasovicova J."/>
            <person name="Kubasova T."/>
            <person name="Cejkova D."/>
            <person name="Rychlik I."/>
        </authorList>
    </citation>
    <scope>NUCLEOTIDE SEQUENCE</scope>
    <source>
        <strain evidence="3">An559</strain>
    </source>
</reference>
<evidence type="ECO:0000313" key="4">
    <source>
        <dbReference type="Proteomes" id="UP000774750"/>
    </source>
</evidence>
<keyword evidence="1" id="KW-0812">Transmembrane</keyword>
<feature type="domain" description="Phosphatidic acid phosphatase type 2/haloperoxidase" evidence="2">
    <location>
        <begin position="138"/>
        <end position="260"/>
    </location>
</feature>
<comment type="caution">
    <text evidence="3">The sequence shown here is derived from an EMBL/GenBank/DDBJ whole genome shotgun (WGS) entry which is preliminary data.</text>
</comment>
<feature type="transmembrane region" description="Helical" evidence="1">
    <location>
        <begin position="105"/>
        <end position="125"/>
    </location>
</feature>
<feature type="transmembrane region" description="Helical" evidence="1">
    <location>
        <begin position="7"/>
        <end position="27"/>
    </location>
</feature>
<feature type="transmembrane region" description="Helical" evidence="1">
    <location>
        <begin position="80"/>
        <end position="99"/>
    </location>
</feature>
<accession>A0A938X977</accession>
<evidence type="ECO:0000259" key="2">
    <source>
        <dbReference type="SMART" id="SM00014"/>
    </source>
</evidence>
<dbReference type="AlphaFoldDB" id="A0A938X977"/>
<dbReference type="InterPro" id="IPR036938">
    <property type="entry name" value="PAP2/HPO_sf"/>
</dbReference>
<dbReference type="CDD" id="cd01610">
    <property type="entry name" value="PAP2_like"/>
    <property type="match status" value="1"/>
</dbReference>
<evidence type="ECO:0000313" key="3">
    <source>
        <dbReference type="EMBL" id="MBM6921435.1"/>
    </source>
</evidence>
<dbReference type="InterPro" id="IPR000326">
    <property type="entry name" value="PAP2/HPO"/>
</dbReference>
<reference evidence="3" key="1">
    <citation type="submission" date="2020-08" db="EMBL/GenBank/DDBJ databases">
        <authorList>
            <person name="Cejkova D."/>
            <person name="Kubasova T."/>
            <person name="Jahodarova E."/>
            <person name="Rychlik I."/>
        </authorList>
    </citation>
    <scope>NUCLEOTIDE SEQUENCE</scope>
    <source>
        <strain evidence="3">An559</strain>
    </source>
</reference>
<keyword evidence="4" id="KW-1185">Reference proteome</keyword>
<sequence length="274" mass="30138">MTRRNIRIVCAVTGFLTLCIIFGIYDFEISFAVVHPSWRMLQLLESFGLLAAPFLLLFAGVCVAVCAVKQQHLLHRKRHIVAGIGCAAASAGYCLFIAAKASAAAAIVFLDVTAVLVLLLIKYLLHAPAHICERLFHISLIYLLAVVFTLVSVCVLKLCWGRIRFRQLCTPDDFSPWFLPQGVTGFVSFPSGHTANAALLFIVTLFVPYVKHRAAKWACYILPAVWTIVMAVSRVMIGAHYASDVLFGAAVSVCSLYLAKRFVEKKCALKNKSS</sequence>
<dbReference type="Proteomes" id="UP000774750">
    <property type="component" value="Unassembled WGS sequence"/>
</dbReference>
<evidence type="ECO:0000256" key="1">
    <source>
        <dbReference type="SAM" id="Phobius"/>
    </source>
</evidence>
<name>A0A938X977_9FIRM</name>
<dbReference type="Pfam" id="PF01569">
    <property type="entry name" value="PAP2"/>
    <property type="match status" value="1"/>
</dbReference>
<gene>
    <name evidence="3" type="ORF">H6A12_09740</name>
</gene>
<dbReference type="EMBL" id="JACJKY010000016">
    <property type="protein sequence ID" value="MBM6921435.1"/>
    <property type="molecule type" value="Genomic_DNA"/>
</dbReference>
<organism evidence="3 4">
    <name type="scientific">Merdimmobilis hominis</name>
    <dbReference type="NCBI Taxonomy" id="2897707"/>
    <lineage>
        <taxon>Bacteria</taxon>
        <taxon>Bacillati</taxon>
        <taxon>Bacillota</taxon>
        <taxon>Clostridia</taxon>
        <taxon>Eubacteriales</taxon>
        <taxon>Oscillospiraceae</taxon>
        <taxon>Merdimmobilis</taxon>
    </lineage>
</organism>
<keyword evidence="1" id="KW-0472">Membrane</keyword>
<feature type="transmembrane region" description="Helical" evidence="1">
    <location>
        <begin position="47"/>
        <end position="68"/>
    </location>
</feature>
<dbReference type="SUPFAM" id="SSF48317">
    <property type="entry name" value="Acid phosphatase/Vanadium-dependent haloperoxidase"/>
    <property type="match status" value="1"/>
</dbReference>
<feature type="transmembrane region" description="Helical" evidence="1">
    <location>
        <begin position="217"/>
        <end position="239"/>
    </location>
</feature>
<keyword evidence="1" id="KW-1133">Transmembrane helix</keyword>
<protein>
    <submittedName>
        <fullName evidence="3">Phosphatase PAP2 family protein</fullName>
    </submittedName>
</protein>